<dbReference type="InterPro" id="IPR011335">
    <property type="entry name" value="Restrct_endonuc-II-like"/>
</dbReference>
<protein>
    <recommendedName>
        <fullName evidence="3">DUF559 domain-containing protein</fullName>
    </recommendedName>
</protein>
<gene>
    <name evidence="1" type="ORF">Cme02nite_59370</name>
</gene>
<dbReference type="Proteomes" id="UP000660339">
    <property type="component" value="Unassembled WGS sequence"/>
</dbReference>
<dbReference type="AlphaFoldDB" id="A0A8J3LN48"/>
<dbReference type="EMBL" id="BONJ01000033">
    <property type="protein sequence ID" value="GIG17605.1"/>
    <property type="molecule type" value="Genomic_DNA"/>
</dbReference>
<comment type="caution">
    <text evidence="1">The sequence shown here is derived from an EMBL/GenBank/DDBJ whole genome shotgun (WGS) entry which is preliminary data.</text>
</comment>
<dbReference type="Gene3D" id="3.40.960.10">
    <property type="entry name" value="VSR Endonuclease"/>
    <property type="match status" value="1"/>
</dbReference>
<name>A0A8J3LN48_9ACTN</name>
<reference evidence="1" key="1">
    <citation type="submission" date="2021-01" db="EMBL/GenBank/DDBJ databases">
        <title>Whole genome shotgun sequence of Catellatospora methionotrophica NBRC 14553.</title>
        <authorList>
            <person name="Komaki H."/>
            <person name="Tamura T."/>
        </authorList>
    </citation>
    <scope>NUCLEOTIDE SEQUENCE</scope>
    <source>
        <strain evidence="1">NBRC 14553</strain>
    </source>
</reference>
<evidence type="ECO:0008006" key="3">
    <source>
        <dbReference type="Google" id="ProtNLM"/>
    </source>
</evidence>
<dbReference type="SUPFAM" id="SSF52980">
    <property type="entry name" value="Restriction endonuclease-like"/>
    <property type="match status" value="1"/>
</dbReference>
<evidence type="ECO:0000313" key="1">
    <source>
        <dbReference type="EMBL" id="GIG17605.1"/>
    </source>
</evidence>
<proteinExistence type="predicted"/>
<sequence length="306" mass="34368">MGGGRLSGMPRRPYRPAELSGRIFRRSDVLRHGVLTAHQVRSSAWVRLRYDVYADARLLRDHDLACRAALLGLPPDAVVAGPSAAYLLGVRHAAAFHDDVHVITHPKAPMLRQRGVFFHETVLDPDETISVDGRLCTTPLRTAWDLAGWFDVVRAVTVIDGLLGSGLVQPVQLADLARARRGRRGSALARRAFELADGRAQSPPESQLRVRIVLSGLPQPQAQLAVPVRGRILHPDLAWPEYRVAVEYDGEWHDDPDQFHLDRRRLNLLVAERWIVLHVTSRRLRTDLPAVLTELRQALHSRGWRP</sequence>
<keyword evidence="2" id="KW-1185">Reference proteome</keyword>
<evidence type="ECO:0000313" key="2">
    <source>
        <dbReference type="Proteomes" id="UP000660339"/>
    </source>
</evidence>
<organism evidence="1 2">
    <name type="scientific">Catellatospora methionotrophica</name>
    <dbReference type="NCBI Taxonomy" id="121620"/>
    <lineage>
        <taxon>Bacteria</taxon>
        <taxon>Bacillati</taxon>
        <taxon>Actinomycetota</taxon>
        <taxon>Actinomycetes</taxon>
        <taxon>Micromonosporales</taxon>
        <taxon>Micromonosporaceae</taxon>
        <taxon>Catellatospora</taxon>
    </lineage>
</organism>
<accession>A0A8J3LN48</accession>